<dbReference type="EMBL" id="JBHUNF010000004">
    <property type="protein sequence ID" value="MFD2675067.1"/>
    <property type="molecule type" value="Genomic_DNA"/>
</dbReference>
<dbReference type="PRINTS" id="PR00421">
    <property type="entry name" value="THIOREDOXIN"/>
</dbReference>
<proteinExistence type="inferred from homology"/>
<evidence type="ECO:0000256" key="7">
    <source>
        <dbReference type="PIRNR" id="PIRNR000077"/>
    </source>
</evidence>
<evidence type="ECO:0000256" key="3">
    <source>
        <dbReference type="ARBA" id="ARBA00022982"/>
    </source>
</evidence>
<evidence type="ECO:0000256" key="5">
    <source>
        <dbReference type="ARBA" id="ARBA00023284"/>
    </source>
</evidence>
<dbReference type="PIRSF" id="PIRSF000077">
    <property type="entry name" value="Thioredoxin"/>
    <property type="match status" value="1"/>
</dbReference>
<dbReference type="PROSITE" id="PS51352">
    <property type="entry name" value="THIOREDOXIN_2"/>
    <property type="match status" value="1"/>
</dbReference>
<keyword evidence="10" id="KW-1185">Reference proteome</keyword>
<dbReference type="RefSeq" id="WP_066057310.1">
    <property type="nucleotide sequence ID" value="NZ_JBHUNF010000004.1"/>
</dbReference>
<dbReference type="PROSITE" id="PS00194">
    <property type="entry name" value="THIOREDOXIN_1"/>
    <property type="match status" value="1"/>
</dbReference>
<dbReference type="SUPFAM" id="SSF52833">
    <property type="entry name" value="Thioredoxin-like"/>
    <property type="match status" value="1"/>
</dbReference>
<dbReference type="Gene3D" id="3.40.30.10">
    <property type="entry name" value="Glutaredoxin"/>
    <property type="match status" value="1"/>
</dbReference>
<evidence type="ECO:0000259" key="8">
    <source>
        <dbReference type="PROSITE" id="PS51352"/>
    </source>
</evidence>
<dbReference type="InterPro" id="IPR013766">
    <property type="entry name" value="Thioredoxin_domain"/>
</dbReference>
<evidence type="ECO:0000256" key="1">
    <source>
        <dbReference type="ARBA" id="ARBA00008987"/>
    </source>
</evidence>
<evidence type="ECO:0000256" key="6">
    <source>
        <dbReference type="NCBIfam" id="TIGR01068"/>
    </source>
</evidence>
<evidence type="ECO:0000313" key="9">
    <source>
        <dbReference type="EMBL" id="MFD2675067.1"/>
    </source>
</evidence>
<reference evidence="10" key="1">
    <citation type="journal article" date="2019" name="Int. J. Syst. Evol. Microbiol.">
        <title>The Global Catalogue of Microorganisms (GCM) 10K type strain sequencing project: providing services to taxonomists for standard genome sequencing and annotation.</title>
        <authorList>
            <consortium name="The Broad Institute Genomics Platform"/>
            <consortium name="The Broad Institute Genome Sequencing Center for Infectious Disease"/>
            <person name="Wu L."/>
            <person name="Ma J."/>
        </authorList>
    </citation>
    <scope>NUCLEOTIDE SEQUENCE [LARGE SCALE GENOMIC DNA]</scope>
    <source>
        <strain evidence="10">TISTR 1511</strain>
    </source>
</reference>
<comment type="similarity">
    <text evidence="1 7">Belongs to the thioredoxin family.</text>
</comment>
<comment type="caution">
    <text evidence="9">The sequence shown here is derived from an EMBL/GenBank/DDBJ whole genome shotgun (WGS) entry which is preliminary data.</text>
</comment>
<dbReference type="PANTHER" id="PTHR45663:SF11">
    <property type="entry name" value="GEO12009P1"/>
    <property type="match status" value="1"/>
</dbReference>
<dbReference type="InterPro" id="IPR036249">
    <property type="entry name" value="Thioredoxin-like_sf"/>
</dbReference>
<keyword evidence="4" id="KW-1015">Disulfide bond</keyword>
<dbReference type="Pfam" id="PF00085">
    <property type="entry name" value="Thioredoxin"/>
    <property type="match status" value="1"/>
</dbReference>
<dbReference type="CDD" id="cd02947">
    <property type="entry name" value="TRX_family"/>
    <property type="match status" value="1"/>
</dbReference>
<dbReference type="NCBIfam" id="TIGR01068">
    <property type="entry name" value="thioredoxin"/>
    <property type="match status" value="1"/>
</dbReference>
<evidence type="ECO:0000313" key="10">
    <source>
        <dbReference type="Proteomes" id="UP001597453"/>
    </source>
</evidence>
<keyword evidence="5" id="KW-0676">Redox-active center</keyword>
<dbReference type="Proteomes" id="UP001597453">
    <property type="component" value="Unassembled WGS sequence"/>
</dbReference>
<dbReference type="InterPro" id="IPR005746">
    <property type="entry name" value="Thioredoxin"/>
</dbReference>
<evidence type="ECO:0000256" key="4">
    <source>
        <dbReference type="ARBA" id="ARBA00023157"/>
    </source>
</evidence>
<protein>
    <recommendedName>
        <fullName evidence="6 7">Thioredoxin</fullName>
    </recommendedName>
</protein>
<feature type="domain" description="Thioredoxin" evidence="8">
    <location>
        <begin position="1"/>
        <end position="107"/>
    </location>
</feature>
<organism evidence="9 10">
    <name type="scientific">Gulosibacter bifidus</name>
    <dbReference type="NCBI Taxonomy" id="272239"/>
    <lineage>
        <taxon>Bacteria</taxon>
        <taxon>Bacillati</taxon>
        <taxon>Actinomycetota</taxon>
        <taxon>Actinomycetes</taxon>
        <taxon>Micrococcales</taxon>
        <taxon>Microbacteriaceae</taxon>
        <taxon>Gulosibacter</taxon>
    </lineage>
</organism>
<sequence>MTAAKEISTAEFDAEVLRHAGPVIVDFWAPWCGPCRQVAPVLDAIAEAHPKVKVVKVNIDDEMDLAMKYRITSIPAIKLFKNGEVQREVVGAKPRAALEKDFEGFLD</sequence>
<keyword evidence="2" id="KW-0813">Transport</keyword>
<evidence type="ECO:0000256" key="2">
    <source>
        <dbReference type="ARBA" id="ARBA00022448"/>
    </source>
</evidence>
<dbReference type="PANTHER" id="PTHR45663">
    <property type="entry name" value="GEO12009P1"/>
    <property type="match status" value="1"/>
</dbReference>
<dbReference type="InterPro" id="IPR017937">
    <property type="entry name" value="Thioredoxin_CS"/>
</dbReference>
<accession>A0ABW5RJF4</accession>
<gene>
    <name evidence="9" type="primary">trxA</name>
    <name evidence="9" type="ORF">ACFSUQ_07140</name>
</gene>
<name>A0ABW5RJF4_9MICO</name>
<keyword evidence="3" id="KW-0249">Electron transport</keyword>